<organism evidence="3 4">
    <name type="scientific">Brevibacillus formosus</name>
    <dbReference type="NCBI Taxonomy" id="54913"/>
    <lineage>
        <taxon>Bacteria</taxon>
        <taxon>Bacillati</taxon>
        <taxon>Bacillota</taxon>
        <taxon>Bacilli</taxon>
        <taxon>Bacillales</taxon>
        <taxon>Paenibacillaceae</taxon>
        <taxon>Brevibacillus</taxon>
    </lineage>
</organism>
<comment type="caution">
    <text evidence="3">The sequence shown here is derived from an EMBL/GenBank/DDBJ whole genome shotgun (WGS) entry which is preliminary data.</text>
</comment>
<dbReference type="InterPro" id="IPR018821">
    <property type="entry name" value="DUF294_put_nucleoTrafse_sb-bd"/>
</dbReference>
<accession>A0ABQ0T9Q6</accession>
<name>A0ABQ0T9Q6_9BACL</name>
<dbReference type="Proteomes" id="UP000319498">
    <property type="component" value="Unassembled WGS sequence"/>
</dbReference>
<proteinExistence type="predicted"/>
<dbReference type="CDD" id="cd05401">
    <property type="entry name" value="NT_GlnE_GlnD_like"/>
    <property type="match status" value="1"/>
</dbReference>
<dbReference type="Pfam" id="PF03445">
    <property type="entry name" value="DUF294"/>
    <property type="match status" value="1"/>
</dbReference>
<sequence length="391" mass="43814">MVLTLANTGDTAIPNYSSLNGYDRLHLLKAAPLTLSPEQVEKIRNVDSFDELALLRRELLDPSVLRPLNRAGELAPFSITINLIHDNLIRQGVLLAVNDLAKRGWGTPPVPFAFLQFGSGGRSEQALISDQDNGLVYQLPDHLGEQETEKIHGYFQLLGATIVAGLEVAGYPPCQGNVTCLSPKWRGSIEQWLDQIDRWVSHPIWENARYLLLASDVRVLWGESAIFSPVHERFRQLLAGNVFLLNRLVSNTLHYRVPLGIFGRVLPEVHGRFRGAINVKYGIYLPLVNCVRHFALAHGIFASSTLERLDLLGEKGVWSKSFCDEVAAYFRQIQGLRLIAPLHWEDGQYTSNSYIKLGELSPDTQLMVRQSMKLAIRLQKMTEKLPSVFGG</sequence>
<feature type="domain" description="DUF294" evidence="2">
    <location>
        <begin position="244"/>
        <end position="382"/>
    </location>
</feature>
<dbReference type="InterPro" id="IPR005105">
    <property type="entry name" value="GlnD_Uridyltrans_N"/>
</dbReference>
<feature type="domain" description="Protein-PII uridylyltransferase N-terminal" evidence="1">
    <location>
        <begin position="81"/>
        <end position="203"/>
    </location>
</feature>
<gene>
    <name evidence="3" type="ORF">BFO01nite_37640</name>
</gene>
<evidence type="ECO:0000313" key="4">
    <source>
        <dbReference type="Proteomes" id="UP000319498"/>
    </source>
</evidence>
<dbReference type="Pfam" id="PF10335">
    <property type="entry name" value="DUF294_C"/>
    <property type="match status" value="1"/>
</dbReference>
<evidence type="ECO:0008006" key="5">
    <source>
        <dbReference type="Google" id="ProtNLM"/>
    </source>
</evidence>
<reference evidence="3 4" key="1">
    <citation type="submission" date="2019-06" db="EMBL/GenBank/DDBJ databases">
        <title>Whole genome shotgun sequence of Brevibacillus formosus NBRC 15716.</title>
        <authorList>
            <person name="Hosoyama A."/>
            <person name="Uohara A."/>
            <person name="Ohji S."/>
            <person name="Ichikawa N."/>
        </authorList>
    </citation>
    <scope>NUCLEOTIDE SEQUENCE [LARGE SCALE GENOMIC DNA]</scope>
    <source>
        <strain evidence="3 4">NBRC 15716</strain>
    </source>
</reference>
<dbReference type="EMBL" id="BJOL01000022">
    <property type="protein sequence ID" value="GED59632.1"/>
    <property type="molecule type" value="Genomic_DNA"/>
</dbReference>
<keyword evidence="4" id="KW-1185">Reference proteome</keyword>
<evidence type="ECO:0000259" key="2">
    <source>
        <dbReference type="Pfam" id="PF10335"/>
    </source>
</evidence>
<evidence type="ECO:0000313" key="3">
    <source>
        <dbReference type="EMBL" id="GED59632.1"/>
    </source>
</evidence>
<protein>
    <recommendedName>
        <fullName evidence="5">Histidine kinase</fullName>
    </recommendedName>
</protein>
<evidence type="ECO:0000259" key="1">
    <source>
        <dbReference type="Pfam" id="PF03445"/>
    </source>
</evidence>